<accession>A0A449B109</accession>
<keyword evidence="2" id="KW-0472">Membrane</keyword>
<keyword evidence="2" id="KW-1133">Transmembrane helix</keyword>
<dbReference type="Proteomes" id="UP000290985">
    <property type="component" value="Chromosome"/>
</dbReference>
<reference evidence="3 4" key="1">
    <citation type="submission" date="2019-01" db="EMBL/GenBank/DDBJ databases">
        <authorList>
            <consortium name="Pathogen Informatics"/>
        </authorList>
    </citation>
    <scope>NUCLEOTIDE SEQUENCE [LARGE SCALE GENOMIC DNA]</scope>
    <source>
        <strain evidence="3 4">NCTC10181</strain>
    </source>
</reference>
<evidence type="ECO:0000313" key="3">
    <source>
        <dbReference type="EMBL" id="VEU74225.1"/>
    </source>
</evidence>
<dbReference type="RefSeq" id="WP_129725075.1">
    <property type="nucleotide sequence ID" value="NZ_LR215036.1"/>
</dbReference>
<feature type="transmembrane region" description="Helical" evidence="2">
    <location>
        <begin position="427"/>
        <end position="450"/>
    </location>
</feature>
<name>A0A449B109_9BACT</name>
<evidence type="ECO:0000256" key="2">
    <source>
        <dbReference type="SAM" id="Phobius"/>
    </source>
</evidence>
<keyword evidence="2" id="KW-0812">Transmembrane</keyword>
<dbReference type="NCBIfam" id="NF045932">
    <property type="entry name" value="MAG3090_fam_N"/>
    <property type="match status" value="1"/>
</dbReference>
<organism evidence="3 4">
    <name type="scientific">Mycoplasmopsis citelli</name>
    <dbReference type="NCBI Taxonomy" id="171281"/>
    <lineage>
        <taxon>Bacteria</taxon>
        <taxon>Bacillati</taxon>
        <taxon>Mycoplasmatota</taxon>
        <taxon>Mycoplasmoidales</taxon>
        <taxon>Metamycoplasmataceae</taxon>
        <taxon>Mycoplasmopsis</taxon>
    </lineage>
</organism>
<keyword evidence="4" id="KW-1185">Reference proteome</keyword>
<evidence type="ECO:0000256" key="1">
    <source>
        <dbReference type="SAM" id="Coils"/>
    </source>
</evidence>
<dbReference type="KEGG" id="mcit:NCTC10181_00060"/>
<dbReference type="OrthoDB" id="394221at2"/>
<dbReference type="AlphaFoldDB" id="A0A449B109"/>
<evidence type="ECO:0000313" key="4">
    <source>
        <dbReference type="Proteomes" id="UP000290985"/>
    </source>
</evidence>
<proteinExistence type="predicted"/>
<sequence length="452" mass="52772">MKRLQCLYKPTNNREYPWALKHPKVSQPLALFKTRKDAMNWFLAKELECATWFQTEEKIWGGLVLAEKVGNDFEYELNVDKFDGGLDYEKTADELNIFTTSGLRDKRTAVAQLRYLTDFKPVYKDMENIEPYFPKDDDFVAPKKSKKDLEIESLRKQIEELLLEISRKSDRYSHEIEALMLRLNDEKSDKSQLLREIQDLKQRSETVETPVVETEKVVVKEIIKEVPVEVEKIIYKEAQCDGMQKTVRFAHIETLELRRQVEVLALYAHKLQLINDQIKEVQQISEHEFYEIKANYVPVITYALDLEEKLIDQSRNTKLMFKIASEIINKEIDVLLANLKPNKDVEYSLENAIYVHDFDEKTTLTLQQSLSFVEFKDMQVAFVSKEDYKHAVLVHESYEHDKWLVLLETFKEGKKGPGAQVRSINKFGLALMVLGYVSLFVILLILALVASQ</sequence>
<feature type="coiled-coil region" evidence="1">
    <location>
        <begin position="144"/>
        <end position="203"/>
    </location>
</feature>
<gene>
    <name evidence="3" type="ORF">NCTC10181_00060</name>
</gene>
<dbReference type="EMBL" id="LR215036">
    <property type="protein sequence ID" value="VEU74225.1"/>
    <property type="molecule type" value="Genomic_DNA"/>
</dbReference>
<protein>
    <submittedName>
        <fullName evidence="3">Uncharacterized protein</fullName>
    </submittedName>
</protein>
<keyword evidence="1" id="KW-0175">Coiled coil</keyword>